<dbReference type="Gene3D" id="3.40.50.300">
    <property type="entry name" value="P-loop containing nucleotide triphosphate hydrolases"/>
    <property type="match status" value="1"/>
</dbReference>
<sequence length="179" mass="20492">MEMLKKRPAWFRPGPADECLMQLEQGNATMYDCVRDLIKDKEGYIEAMAVWLATWPTEQFMIIQFENLTADASHTAVLNDVMRFVDIDPSKGPQELPQANSRKGDVNPEGWKMKKRLKFLDDSMRVGDSLATRPTDPNLPHSKPIATMELAMPKMFRLLTDRRTARSTFSLELSTLRCP</sequence>
<name>A0A2V0PLB5_9CHLO</name>
<dbReference type="EMBL" id="BDRX01000248">
    <property type="protein sequence ID" value="GBG00565.1"/>
    <property type="molecule type" value="Genomic_DNA"/>
</dbReference>
<dbReference type="AlphaFoldDB" id="A0A2V0PLB5"/>
<organism evidence="1 2">
    <name type="scientific">Raphidocelis subcapitata</name>
    <dbReference type="NCBI Taxonomy" id="307507"/>
    <lineage>
        <taxon>Eukaryota</taxon>
        <taxon>Viridiplantae</taxon>
        <taxon>Chlorophyta</taxon>
        <taxon>core chlorophytes</taxon>
        <taxon>Chlorophyceae</taxon>
        <taxon>CS clade</taxon>
        <taxon>Sphaeropleales</taxon>
        <taxon>Selenastraceae</taxon>
        <taxon>Raphidocelis</taxon>
    </lineage>
</organism>
<dbReference type="Proteomes" id="UP000247498">
    <property type="component" value="Unassembled WGS sequence"/>
</dbReference>
<accession>A0A2V0PLB5</accession>
<gene>
    <name evidence="1" type="ORF">Rsub_13372</name>
</gene>
<evidence type="ECO:0000313" key="2">
    <source>
        <dbReference type="Proteomes" id="UP000247498"/>
    </source>
</evidence>
<evidence type="ECO:0000313" key="1">
    <source>
        <dbReference type="EMBL" id="GBG00565.1"/>
    </source>
</evidence>
<dbReference type="InParanoid" id="A0A2V0PLB5"/>
<evidence type="ECO:0008006" key="3">
    <source>
        <dbReference type="Google" id="ProtNLM"/>
    </source>
</evidence>
<comment type="caution">
    <text evidence="1">The sequence shown here is derived from an EMBL/GenBank/DDBJ whole genome shotgun (WGS) entry which is preliminary data.</text>
</comment>
<reference evidence="1 2" key="1">
    <citation type="journal article" date="2018" name="Sci. Rep.">
        <title>Raphidocelis subcapitata (=Pseudokirchneriella subcapitata) provides an insight into genome evolution and environmental adaptations in the Sphaeropleales.</title>
        <authorList>
            <person name="Suzuki S."/>
            <person name="Yamaguchi H."/>
            <person name="Nakajima N."/>
            <person name="Kawachi M."/>
        </authorList>
    </citation>
    <scope>NUCLEOTIDE SEQUENCE [LARGE SCALE GENOMIC DNA]</scope>
    <source>
        <strain evidence="1 2">NIES-35</strain>
    </source>
</reference>
<protein>
    <recommendedName>
        <fullName evidence="3">Sulfotransferase</fullName>
    </recommendedName>
</protein>
<proteinExistence type="predicted"/>
<dbReference type="OrthoDB" id="411451at2759"/>
<dbReference type="SUPFAM" id="SSF52540">
    <property type="entry name" value="P-loop containing nucleoside triphosphate hydrolases"/>
    <property type="match status" value="1"/>
</dbReference>
<dbReference type="InterPro" id="IPR027417">
    <property type="entry name" value="P-loop_NTPase"/>
</dbReference>
<keyword evidence="2" id="KW-1185">Reference proteome</keyword>